<name>A0ABV3QMN5_9GAMM</name>
<feature type="compositionally biased region" description="Low complexity" evidence="1">
    <location>
        <begin position="15"/>
        <end position="40"/>
    </location>
</feature>
<dbReference type="SUPFAM" id="SSF159888">
    <property type="entry name" value="YdhG-like"/>
    <property type="match status" value="1"/>
</dbReference>
<evidence type="ECO:0000313" key="3">
    <source>
        <dbReference type="EMBL" id="MEW9623571.1"/>
    </source>
</evidence>
<evidence type="ECO:0000259" key="2">
    <source>
        <dbReference type="Pfam" id="PF08818"/>
    </source>
</evidence>
<dbReference type="Pfam" id="PF08818">
    <property type="entry name" value="DUF1801"/>
    <property type="match status" value="1"/>
</dbReference>
<dbReference type="RefSeq" id="WP_367843881.1">
    <property type="nucleotide sequence ID" value="NZ_JBFOHL010000003.1"/>
</dbReference>
<reference evidence="3 4" key="1">
    <citation type="submission" date="2024-06" db="EMBL/GenBank/DDBJ databases">
        <authorList>
            <person name="Woo H."/>
        </authorList>
    </citation>
    <scope>NUCLEOTIDE SEQUENCE [LARGE SCALE GENOMIC DNA]</scope>
    <source>
        <strain evidence="3 4">S2-g</strain>
    </source>
</reference>
<gene>
    <name evidence="3" type="ORF">ABQJ56_04965</name>
</gene>
<evidence type="ECO:0000256" key="1">
    <source>
        <dbReference type="SAM" id="MobiDB-lite"/>
    </source>
</evidence>
<protein>
    <submittedName>
        <fullName evidence="3">DUF1801 domain-containing protein</fullName>
    </submittedName>
</protein>
<dbReference type="EMBL" id="JBFOHL010000003">
    <property type="protein sequence ID" value="MEW9623571.1"/>
    <property type="molecule type" value="Genomic_DNA"/>
</dbReference>
<accession>A0ABV3QMN5</accession>
<keyword evidence="4" id="KW-1185">Reference proteome</keyword>
<dbReference type="Proteomes" id="UP001556170">
    <property type="component" value="Unassembled WGS sequence"/>
</dbReference>
<sequence>MARTVDTGKAGGKAAGKPAAGPVAKAGSKARQPGARAAAPAVATTLPVAMTGRASPAKAKDGDEPVFAYIRSLPQPQRGIAERVDALAARTLPGLRRSVKWGMAWYGVGDGWCFSCGGFAGHVKLTFGRGTSLKPVPPVTPIGMGKDSRGVNLASVEDLDERQAASWMKQATAIPGFGKKKH</sequence>
<feature type="domain" description="YdhG-like" evidence="2">
    <location>
        <begin position="77"/>
        <end position="171"/>
    </location>
</feature>
<feature type="region of interest" description="Disordered" evidence="1">
    <location>
        <begin position="1"/>
        <end position="40"/>
    </location>
</feature>
<proteinExistence type="predicted"/>
<evidence type="ECO:0000313" key="4">
    <source>
        <dbReference type="Proteomes" id="UP001556170"/>
    </source>
</evidence>
<comment type="caution">
    <text evidence="3">The sequence shown here is derived from an EMBL/GenBank/DDBJ whole genome shotgun (WGS) entry which is preliminary data.</text>
</comment>
<dbReference type="InterPro" id="IPR014922">
    <property type="entry name" value="YdhG-like"/>
</dbReference>
<organism evidence="3 4">
    <name type="scientific">Rhodanobacter geophilus</name>
    <dbReference type="NCBI Taxonomy" id="3162488"/>
    <lineage>
        <taxon>Bacteria</taxon>
        <taxon>Pseudomonadati</taxon>
        <taxon>Pseudomonadota</taxon>
        <taxon>Gammaproteobacteria</taxon>
        <taxon>Lysobacterales</taxon>
        <taxon>Rhodanobacteraceae</taxon>
        <taxon>Rhodanobacter</taxon>
    </lineage>
</organism>